<sequence length="111" mass="12129">MISAPAAELDLVQLDQRINDVLKTFNSCNAQMAAEKSMTDEVWHFASFPVWSFARTAKSLVAVLPSGKDTVARCLHQSNGGNGNLCAHFLVFQFSYDALLAPRRSCDGIPP</sequence>
<dbReference type="Proteomes" id="UP001152797">
    <property type="component" value="Unassembled WGS sequence"/>
</dbReference>
<dbReference type="AlphaFoldDB" id="A0A9P1FM95"/>
<reference evidence="2" key="2">
    <citation type="submission" date="2024-04" db="EMBL/GenBank/DDBJ databases">
        <authorList>
            <person name="Chen Y."/>
            <person name="Shah S."/>
            <person name="Dougan E. K."/>
            <person name="Thang M."/>
            <person name="Chan C."/>
        </authorList>
    </citation>
    <scope>NUCLEOTIDE SEQUENCE [LARGE SCALE GENOMIC DNA]</scope>
</reference>
<dbReference type="EMBL" id="CAMXCT020000624">
    <property type="protein sequence ID" value="CAL1134693.1"/>
    <property type="molecule type" value="Genomic_DNA"/>
</dbReference>
<proteinExistence type="predicted"/>
<comment type="caution">
    <text evidence="1">The sequence shown here is derived from an EMBL/GenBank/DDBJ whole genome shotgun (WGS) entry which is preliminary data.</text>
</comment>
<keyword evidence="3" id="KW-1185">Reference proteome</keyword>
<name>A0A9P1FM95_9DINO</name>
<dbReference type="EMBL" id="CAMXCT030000624">
    <property type="protein sequence ID" value="CAL4768630.1"/>
    <property type="molecule type" value="Genomic_DNA"/>
</dbReference>
<reference evidence="1" key="1">
    <citation type="submission" date="2022-10" db="EMBL/GenBank/DDBJ databases">
        <authorList>
            <person name="Chen Y."/>
            <person name="Dougan E. K."/>
            <person name="Chan C."/>
            <person name="Rhodes N."/>
            <person name="Thang M."/>
        </authorList>
    </citation>
    <scope>NUCLEOTIDE SEQUENCE</scope>
</reference>
<evidence type="ECO:0000313" key="3">
    <source>
        <dbReference type="Proteomes" id="UP001152797"/>
    </source>
</evidence>
<evidence type="ECO:0000313" key="1">
    <source>
        <dbReference type="EMBL" id="CAI3981318.1"/>
    </source>
</evidence>
<dbReference type="EMBL" id="CAMXCT010000624">
    <property type="protein sequence ID" value="CAI3981318.1"/>
    <property type="molecule type" value="Genomic_DNA"/>
</dbReference>
<protein>
    <submittedName>
        <fullName evidence="1">Uncharacterized protein</fullName>
    </submittedName>
</protein>
<gene>
    <name evidence="1" type="ORF">C1SCF055_LOCUS9119</name>
</gene>
<organism evidence="1">
    <name type="scientific">Cladocopium goreaui</name>
    <dbReference type="NCBI Taxonomy" id="2562237"/>
    <lineage>
        <taxon>Eukaryota</taxon>
        <taxon>Sar</taxon>
        <taxon>Alveolata</taxon>
        <taxon>Dinophyceae</taxon>
        <taxon>Suessiales</taxon>
        <taxon>Symbiodiniaceae</taxon>
        <taxon>Cladocopium</taxon>
    </lineage>
</organism>
<accession>A0A9P1FM95</accession>
<evidence type="ECO:0000313" key="2">
    <source>
        <dbReference type="EMBL" id="CAL1134693.1"/>
    </source>
</evidence>